<evidence type="ECO:0000313" key="1">
    <source>
        <dbReference type="EMBL" id="WMV42662.1"/>
    </source>
</evidence>
<evidence type="ECO:0000313" key="2">
    <source>
        <dbReference type="Proteomes" id="UP001234989"/>
    </source>
</evidence>
<dbReference type="PANTHER" id="PTHR31973">
    <property type="entry name" value="POLYPROTEIN, PUTATIVE-RELATED"/>
    <property type="match status" value="1"/>
</dbReference>
<protein>
    <submittedName>
        <fullName evidence="1">Uncharacterized protein</fullName>
    </submittedName>
</protein>
<proteinExistence type="predicted"/>
<organism evidence="1 2">
    <name type="scientific">Solanum verrucosum</name>
    <dbReference type="NCBI Taxonomy" id="315347"/>
    <lineage>
        <taxon>Eukaryota</taxon>
        <taxon>Viridiplantae</taxon>
        <taxon>Streptophyta</taxon>
        <taxon>Embryophyta</taxon>
        <taxon>Tracheophyta</taxon>
        <taxon>Spermatophyta</taxon>
        <taxon>Magnoliopsida</taxon>
        <taxon>eudicotyledons</taxon>
        <taxon>Gunneridae</taxon>
        <taxon>Pentapetalae</taxon>
        <taxon>asterids</taxon>
        <taxon>lamiids</taxon>
        <taxon>Solanales</taxon>
        <taxon>Solanaceae</taxon>
        <taxon>Solanoideae</taxon>
        <taxon>Solaneae</taxon>
        <taxon>Solanum</taxon>
    </lineage>
</organism>
<sequence>MRVDLKTAFNINANFEKCKRAKRMILEDMEGSFCDDYKKLVGYANVLKESNPGTDVVLKVSKNTVGKRNFLRMYICFEALKNGFKNVLRPFIGLDGTFLKGKVKGQLLYAIG</sequence>
<gene>
    <name evidence="1" type="ORF">MTR67_036047</name>
</gene>
<name>A0AAF0ZKU5_SOLVR</name>
<dbReference type="PANTHER" id="PTHR31973:SF189">
    <property type="entry name" value="TRANSPOSASE, MUDR, PLANT, MULE TRANSPOSASE DOMAIN PROTEIN-RELATED"/>
    <property type="match status" value="1"/>
</dbReference>
<dbReference type="AlphaFoldDB" id="A0AAF0ZKU5"/>
<accession>A0AAF0ZKU5</accession>
<dbReference type="Proteomes" id="UP001234989">
    <property type="component" value="Chromosome 8"/>
</dbReference>
<dbReference type="EMBL" id="CP133619">
    <property type="protein sequence ID" value="WMV42662.1"/>
    <property type="molecule type" value="Genomic_DNA"/>
</dbReference>
<reference evidence="1" key="1">
    <citation type="submission" date="2023-08" db="EMBL/GenBank/DDBJ databases">
        <title>A de novo genome assembly of Solanum verrucosum Schlechtendal, a Mexican diploid species geographically isolated from the other diploid A-genome species in potato relatives.</title>
        <authorList>
            <person name="Hosaka K."/>
        </authorList>
    </citation>
    <scope>NUCLEOTIDE SEQUENCE</scope>
    <source>
        <tissue evidence="1">Young leaves</tissue>
    </source>
</reference>
<keyword evidence="2" id="KW-1185">Reference proteome</keyword>